<sequence>MNERLTVGRLYPTPAAPLQRNQAAKQTNGSSDFDRLLQNQIVKFSHHAEMRLQQRGIKLDSEQLCKLESAIDKAAAKGAKDTLMMLGGTALIVNVPNRTVVTALDGASMKEQVFTQIDSAVIIT</sequence>
<comment type="caution">
    <text evidence="1">The sequence shown here is derived from an EMBL/GenBank/DDBJ whole genome shotgun (WGS) entry which is preliminary data.</text>
</comment>
<gene>
    <name evidence="1" type="ORF">EDM21_06385</name>
</gene>
<evidence type="ECO:0000313" key="1">
    <source>
        <dbReference type="EMBL" id="MVO99154.1"/>
    </source>
</evidence>
<dbReference type="AlphaFoldDB" id="A0A7X3JYP4"/>
<proteinExistence type="predicted"/>
<dbReference type="RefSeq" id="WP_157334005.1">
    <property type="nucleotide sequence ID" value="NZ_RHLK01000003.1"/>
</dbReference>
<dbReference type="OrthoDB" id="165650at2"/>
<accession>A0A7X3JYP4</accession>
<dbReference type="InterPro" id="IPR013367">
    <property type="entry name" value="Flagellar_put"/>
</dbReference>
<dbReference type="NCBIfam" id="TIGR02530">
    <property type="entry name" value="flg_new"/>
    <property type="match status" value="1"/>
</dbReference>
<dbReference type="Pfam" id="PF12611">
    <property type="entry name" value="Flagellar_put"/>
    <property type="match status" value="1"/>
</dbReference>
<keyword evidence="1" id="KW-0966">Cell projection</keyword>
<keyword evidence="1" id="KW-0282">Flagellum</keyword>
<evidence type="ECO:0000313" key="2">
    <source>
        <dbReference type="Proteomes" id="UP000490800"/>
    </source>
</evidence>
<protein>
    <submittedName>
        <fullName evidence="1">Flagellar biosynthesis protein</fullName>
    </submittedName>
</protein>
<name>A0A7X3JYP4_9BACL</name>
<dbReference type="Proteomes" id="UP000490800">
    <property type="component" value="Unassembled WGS sequence"/>
</dbReference>
<keyword evidence="1" id="KW-0969">Cilium</keyword>
<organism evidence="1 2">
    <name type="scientific">Paenibacillus lutrae</name>
    <dbReference type="NCBI Taxonomy" id="2078573"/>
    <lineage>
        <taxon>Bacteria</taxon>
        <taxon>Bacillati</taxon>
        <taxon>Bacillota</taxon>
        <taxon>Bacilli</taxon>
        <taxon>Bacillales</taxon>
        <taxon>Paenibacillaceae</taxon>
        <taxon>Paenibacillus</taxon>
    </lineage>
</organism>
<reference evidence="1 2" key="1">
    <citation type="journal article" date="2019" name="Microorganisms">
        <title>Paenibacillus lutrae sp. nov., A Chitinolytic Species Isolated from A River Otter in Castril Natural Park, Granada, Spain.</title>
        <authorList>
            <person name="Rodriguez M."/>
            <person name="Reina J.C."/>
            <person name="Bejar V."/>
            <person name="Llamas I."/>
        </authorList>
    </citation>
    <scope>NUCLEOTIDE SEQUENCE [LARGE SCALE GENOMIC DNA]</scope>
    <source>
        <strain evidence="1 2">N10</strain>
    </source>
</reference>
<dbReference type="EMBL" id="RHLK01000003">
    <property type="protein sequence ID" value="MVO99154.1"/>
    <property type="molecule type" value="Genomic_DNA"/>
</dbReference>
<keyword evidence="2" id="KW-1185">Reference proteome</keyword>